<comment type="subcellular location">
    <subcellularLocation>
        <location evidence="1">Membrane</location>
        <topology evidence="1">Multi-pass membrane protein</topology>
    </subcellularLocation>
</comment>
<evidence type="ECO:0000256" key="5">
    <source>
        <dbReference type="SAM" id="Phobius"/>
    </source>
</evidence>
<dbReference type="EMBL" id="AEDP01000048">
    <property type="protein sequence ID" value="EFL53453.1"/>
    <property type="molecule type" value="Genomic_DNA"/>
</dbReference>
<sequence length="42" mass="4381">MVLIEALSRAVSVIELPISVLTAIIGAPIFISLIRKTGGGFN</sequence>
<evidence type="ECO:0008006" key="8">
    <source>
        <dbReference type="Google" id="ProtNLM"/>
    </source>
</evidence>
<gene>
    <name evidence="6" type="ORF">HMPREF9289_1744</name>
</gene>
<dbReference type="GO" id="GO:0016020">
    <property type="term" value="C:membrane"/>
    <property type="evidence" value="ECO:0007669"/>
    <property type="project" value="UniProtKB-SubCell"/>
</dbReference>
<keyword evidence="3 5" id="KW-1133">Transmembrane helix</keyword>
<protein>
    <recommendedName>
        <fullName evidence="8">Iron chelate uptake ABC transporter, FeCT family, permease protein</fullName>
    </recommendedName>
</protein>
<dbReference type="AlphaFoldDB" id="E1KZP7"/>
<comment type="caution">
    <text evidence="6">The sequence shown here is derived from an EMBL/GenBank/DDBJ whole genome shotgun (WGS) entry which is preliminary data.</text>
</comment>
<reference evidence="6 7" key="1">
    <citation type="submission" date="2010-08" db="EMBL/GenBank/DDBJ databases">
        <authorList>
            <person name="Durkin A.S."/>
            <person name="Madupu R."/>
            <person name="Torralba M."/>
            <person name="Gillis M."/>
            <person name="Methe B."/>
            <person name="Sutton G."/>
            <person name="Nelson K.E."/>
        </authorList>
    </citation>
    <scope>NUCLEOTIDE SEQUENCE [LARGE SCALE GENOMIC DNA]</scope>
    <source>
        <strain evidence="6 7">BVS033A4</strain>
    </source>
</reference>
<keyword evidence="4 5" id="KW-0472">Membrane</keyword>
<keyword evidence="2 5" id="KW-0812">Transmembrane</keyword>
<accession>E1KZP7</accession>
<evidence type="ECO:0000256" key="2">
    <source>
        <dbReference type="ARBA" id="ARBA00022692"/>
    </source>
</evidence>
<dbReference type="SUPFAM" id="SSF81345">
    <property type="entry name" value="ABC transporter involved in vitamin B12 uptake, BtuC"/>
    <property type="match status" value="1"/>
</dbReference>
<evidence type="ECO:0000256" key="1">
    <source>
        <dbReference type="ARBA" id="ARBA00004141"/>
    </source>
</evidence>
<evidence type="ECO:0000256" key="3">
    <source>
        <dbReference type="ARBA" id="ARBA00022989"/>
    </source>
</evidence>
<organism evidence="6 7">
    <name type="scientific">Finegoldia magna BVS033A4</name>
    <dbReference type="NCBI Taxonomy" id="866773"/>
    <lineage>
        <taxon>Bacteria</taxon>
        <taxon>Bacillati</taxon>
        <taxon>Bacillota</taxon>
        <taxon>Tissierellia</taxon>
        <taxon>Tissierellales</taxon>
        <taxon>Peptoniphilaceae</taxon>
        <taxon>Finegoldia</taxon>
    </lineage>
</organism>
<name>E1KZP7_FINMA</name>
<evidence type="ECO:0000313" key="6">
    <source>
        <dbReference type="EMBL" id="EFL53453.1"/>
    </source>
</evidence>
<dbReference type="InterPro" id="IPR037294">
    <property type="entry name" value="ABC_BtuC-like"/>
</dbReference>
<feature type="transmembrane region" description="Helical" evidence="5">
    <location>
        <begin position="16"/>
        <end position="34"/>
    </location>
</feature>
<evidence type="ECO:0000256" key="4">
    <source>
        <dbReference type="ARBA" id="ARBA00023136"/>
    </source>
</evidence>
<evidence type="ECO:0000313" key="7">
    <source>
        <dbReference type="Proteomes" id="UP000003807"/>
    </source>
</evidence>
<dbReference type="Proteomes" id="UP000003807">
    <property type="component" value="Unassembled WGS sequence"/>
</dbReference>
<dbReference type="Gene3D" id="1.10.3470.10">
    <property type="entry name" value="ABC transporter involved in vitamin B12 uptake, BtuC"/>
    <property type="match status" value="1"/>
</dbReference>
<proteinExistence type="predicted"/>